<dbReference type="Gene3D" id="3.40.50.300">
    <property type="entry name" value="P-loop containing nucleotide triphosphate hydrolases"/>
    <property type="match status" value="1"/>
</dbReference>
<dbReference type="EMBL" id="JAMXLX010000002">
    <property type="protein sequence ID" value="MCO5956965.1"/>
    <property type="molecule type" value="Genomic_DNA"/>
</dbReference>
<organism evidence="2 3">
    <name type="scientific">Ciceribacter sichuanensis</name>
    <dbReference type="NCBI Taxonomy" id="2949647"/>
    <lineage>
        <taxon>Bacteria</taxon>
        <taxon>Pseudomonadati</taxon>
        <taxon>Pseudomonadota</taxon>
        <taxon>Alphaproteobacteria</taxon>
        <taxon>Hyphomicrobiales</taxon>
        <taxon>Rhizobiaceae</taxon>
        <taxon>Ciceribacter</taxon>
    </lineage>
</organism>
<keyword evidence="2" id="KW-0067">ATP-binding</keyword>
<feature type="domain" description="ATPase AAA-type core" evidence="1">
    <location>
        <begin position="311"/>
        <end position="441"/>
    </location>
</feature>
<accession>A0AAJ1BV96</accession>
<sequence>MNGLNAGLTTIREDEIRKHLAVAQGLVTRAVVIDAGDGAGSGTPLAGTGRRFVPTVSTGSVRRTREAELSKTVQAVGGGSDPLMTPQQHAVLYRVRRGIQVALAIADVFARQTDLEQLQARNLSAPLQGEDAGRFKSLLSASAYVAAFSLAAYLLSTLQGEGEPVNDAHEPDFLFDTPQDALKSMVAGLDAAIAGSADEATLVGRARGFARAAIDGLIGRKARFTGLSVFENTHIRIDQDDFTLDGFDVAPGARRKPLSMTFKKPEEIVGNHIAKFQAMKLAKMMMAYDFDRQMNPFVELGGFLFTFIGDGMPGTGKTILIQMLAGLLNDYCQVADYTFHYENFGVDQISSYQGKSGQNCKAFIDNVTNPRVIGFGTIDDVDQVAAKRSDDRASAGQHEVTAVLMESFAGASTVVRGNCCFGMFSNYPENVDDALRQRAGARWLIDGPQSEADYIDIFALLIGKNHSIPLGEHQLFANQEIKRAVSVSYDKHNRPEEDGLVAVWQRFEKNHGRIETLADIGAYLHEIKLAEPRFTGRAIKNITDAIKMRVMDVELPDEWFAAPEAFMHRSYDEKKAMIAELRGPVTMEMVCQEINRYADSEFRYADKSDDAAVADIVRRERLRERAVSEIETMKREGKWQP</sequence>
<evidence type="ECO:0000259" key="1">
    <source>
        <dbReference type="Pfam" id="PF00004"/>
    </source>
</evidence>
<proteinExistence type="predicted"/>
<dbReference type="Pfam" id="PF00004">
    <property type="entry name" value="AAA"/>
    <property type="match status" value="1"/>
</dbReference>
<evidence type="ECO:0000313" key="3">
    <source>
        <dbReference type="Proteomes" id="UP001155380"/>
    </source>
</evidence>
<dbReference type="Proteomes" id="UP001155380">
    <property type="component" value="Unassembled WGS sequence"/>
</dbReference>
<dbReference type="SUPFAM" id="SSF52540">
    <property type="entry name" value="P-loop containing nucleoside triphosphate hydrolases"/>
    <property type="match status" value="1"/>
</dbReference>
<evidence type="ECO:0000313" key="2">
    <source>
        <dbReference type="EMBL" id="MCO5956965.1"/>
    </source>
</evidence>
<keyword evidence="2" id="KW-0547">Nucleotide-binding</keyword>
<dbReference type="GO" id="GO:0016887">
    <property type="term" value="F:ATP hydrolysis activity"/>
    <property type="evidence" value="ECO:0007669"/>
    <property type="project" value="InterPro"/>
</dbReference>
<dbReference type="GO" id="GO:0005524">
    <property type="term" value="F:ATP binding"/>
    <property type="evidence" value="ECO:0007669"/>
    <property type="project" value="UniProtKB-KW"/>
</dbReference>
<gene>
    <name evidence="2" type="ORF">NBH21_09305</name>
</gene>
<protein>
    <submittedName>
        <fullName evidence="2">ATP-binding protein</fullName>
    </submittedName>
</protein>
<reference evidence="2" key="1">
    <citation type="submission" date="2022-06" db="EMBL/GenBank/DDBJ databases">
        <authorList>
            <person name="Sun Q."/>
        </authorList>
    </citation>
    <scope>NUCLEOTIDE SEQUENCE</scope>
    <source>
        <strain evidence="2">S101</strain>
    </source>
</reference>
<dbReference type="InterPro" id="IPR027417">
    <property type="entry name" value="P-loop_NTPase"/>
</dbReference>
<name>A0AAJ1BV96_9HYPH</name>
<comment type="caution">
    <text evidence="2">The sequence shown here is derived from an EMBL/GenBank/DDBJ whole genome shotgun (WGS) entry which is preliminary data.</text>
</comment>
<dbReference type="RefSeq" id="WP_250915769.1">
    <property type="nucleotide sequence ID" value="NZ_JAMXLX010000002.1"/>
</dbReference>
<dbReference type="InterPro" id="IPR003959">
    <property type="entry name" value="ATPase_AAA_core"/>
</dbReference>
<dbReference type="AlphaFoldDB" id="A0AAJ1BV96"/>